<evidence type="ECO:0000256" key="1">
    <source>
        <dbReference type="SAM" id="Phobius"/>
    </source>
</evidence>
<feature type="transmembrane region" description="Helical" evidence="1">
    <location>
        <begin position="67"/>
        <end position="89"/>
    </location>
</feature>
<feature type="transmembrane region" description="Helical" evidence="1">
    <location>
        <begin position="36"/>
        <end position="55"/>
    </location>
</feature>
<proteinExistence type="predicted"/>
<dbReference type="AlphaFoldDB" id="G2E9Z4"/>
<evidence type="ECO:0000313" key="2">
    <source>
        <dbReference type="EMBL" id="EGV45041.1"/>
    </source>
</evidence>
<dbReference type="PATRIC" id="fig|1046627.3.peg.369"/>
<accession>G2E9Z4</accession>
<gene>
    <name evidence="2" type="ORF">BZARG_355</name>
</gene>
<keyword evidence="1" id="KW-0812">Transmembrane</keyword>
<protein>
    <recommendedName>
        <fullName evidence="4">GlsB/YeaQ/YmgE family stress response membrane protein</fullName>
    </recommendedName>
</protein>
<sequence>MTGTLISLISIFIGIVGANLMGYFKKKYALGFTGNTLVGVFGSILLVKSFGRIGFSPWDIIYNDGFNINLFIINCVVSFLGGALGVVVVKKIMKKLNKADTPRE</sequence>
<name>G2E9Z4_9FLAO</name>
<evidence type="ECO:0000313" key="3">
    <source>
        <dbReference type="Proteomes" id="UP000003730"/>
    </source>
</evidence>
<keyword evidence="1" id="KW-1133">Transmembrane helix</keyword>
<reference evidence="2 3" key="1">
    <citation type="journal article" date="2008" name="Int. J. Syst. Evol. Microbiol.">
        <title>Bizionia argentinensis sp. nov., isolated from surface marine water in Antarctica.</title>
        <authorList>
            <person name="Bercovich A."/>
            <person name="Vazquez S.C."/>
            <person name="Yankilevich P."/>
            <person name="Coria S.H."/>
            <person name="Foti M."/>
            <person name="Hernandez E."/>
            <person name="Vidal A."/>
            <person name="Ruberto L."/>
            <person name="Melo C."/>
            <person name="Marenssi S."/>
            <person name="Criscuolo M."/>
            <person name="Memoli M."/>
            <person name="Arguelles M."/>
            <person name="Mac Cormack W.P."/>
        </authorList>
    </citation>
    <scope>NUCLEOTIDE SEQUENCE [LARGE SCALE GENOMIC DNA]</scope>
    <source>
        <strain evidence="2 3">JUB59</strain>
    </source>
</reference>
<feature type="transmembrane region" description="Helical" evidence="1">
    <location>
        <begin position="6"/>
        <end position="24"/>
    </location>
</feature>
<keyword evidence="1" id="KW-0472">Membrane</keyword>
<dbReference type="eggNOG" id="ENOG50335G6">
    <property type="taxonomic scope" value="Bacteria"/>
</dbReference>
<dbReference type="STRING" id="1046627.BZARG_355"/>
<dbReference type="OrthoDB" id="1189820at2"/>
<dbReference type="Proteomes" id="UP000003730">
    <property type="component" value="Unassembled WGS sequence"/>
</dbReference>
<organism evidence="2 3">
    <name type="scientific">Bizionia argentinensis JUB59</name>
    <dbReference type="NCBI Taxonomy" id="1046627"/>
    <lineage>
        <taxon>Bacteria</taxon>
        <taxon>Pseudomonadati</taxon>
        <taxon>Bacteroidota</taxon>
        <taxon>Flavobacteriia</taxon>
        <taxon>Flavobacteriales</taxon>
        <taxon>Flavobacteriaceae</taxon>
        <taxon>Bizionia</taxon>
    </lineage>
</organism>
<evidence type="ECO:0008006" key="4">
    <source>
        <dbReference type="Google" id="ProtNLM"/>
    </source>
</evidence>
<dbReference type="EMBL" id="AFXZ01000002">
    <property type="protein sequence ID" value="EGV45041.1"/>
    <property type="molecule type" value="Genomic_DNA"/>
</dbReference>
<dbReference type="RefSeq" id="WP_008634719.1">
    <property type="nucleotide sequence ID" value="NZ_AFXZ01000002.1"/>
</dbReference>
<keyword evidence="3" id="KW-1185">Reference proteome</keyword>
<comment type="caution">
    <text evidence="2">The sequence shown here is derived from an EMBL/GenBank/DDBJ whole genome shotgun (WGS) entry which is preliminary data.</text>
</comment>